<comment type="caution">
    <text evidence="2">The sequence shown here is derived from an EMBL/GenBank/DDBJ whole genome shotgun (WGS) entry which is preliminary data.</text>
</comment>
<name>A0AAW1D9X1_9HEMI</name>
<keyword evidence="3" id="KW-1185">Reference proteome</keyword>
<protein>
    <submittedName>
        <fullName evidence="2">Uncharacterized protein</fullName>
    </submittedName>
</protein>
<sequence>MCTYRVKLFVLSLILTSGTALEFIDGTYRGLTIAIESSVPKDNCQAILNNLEPIFLLAAYTKMDENLINLFRYRQINDIKLTIENINYNIYDKSN</sequence>
<gene>
    <name evidence="2" type="ORF">O3M35_007521</name>
</gene>
<dbReference type="AlphaFoldDB" id="A0AAW1D9X1"/>
<dbReference type="EMBL" id="JAPXFL010000004">
    <property type="protein sequence ID" value="KAK9507733.1"/>
    <property type="molecule type" value="Genomic_DNA"/>
</dbReference>
<feature type="chain" id="PRO_5044024766" evidence="1">
    <location>
        <begin position="21"/>
        <end position="95"/>
    </location>
</feature>
<proteinExistence type="predicted"/>
<feature type="signal peptide" evidence="1">
    <location>
        <begin position="1"/>
        <end position="20"/>
    </location>
</feature>
<evidence type="ECO:0000313" key="2">
    <source>
        <dbReference type="EMBL" id="KAK9507733.1"/>
    </source>
</evidence>
<accession>A0AAW1D9X1</accession>
<keyword evidence="1" id="KW-0732">Signal</keyword>
<evidence type="ECO:0000256" key="1">
    <source>
        <dbReference type="SAM" id="SignalP"/>
    </source>
</evidence>
<reference evidence="2 3" key="1">
    <citation type="submission" date="2022-12" db="EMBL/GenBank/DDBJ databases">
        <title>Chromosome-level genome assembly of true bugs.</title>
        <authorList>
            <person name="Ma L."/>
            <person name="Li H."/>
        </authorList>
    </citation>
    <scope>NUCLEOTIDE SEQUENCE [LARGE SCALE GENOMIC DNA]</scope>
    <source>
        <strain evidence="2">Lab_2022b</strain>
    </source>
</reference>
<dbReference type="Proteomes" id="UP001461498">
    <property type="component" value="Unassembled WGS sequence"/>
</dbReference>
<evidence type="ECO:0000313" key="3">
    <source>
        <dbReference type="Proteomes" id="UP001461498"/>
    </source>
</evidence>
<organism evidence="2 3">
    <name type="scientific">Rhynocoris fuscipes</name>
    <dbReference type="NCBI Taxonomy" id="488301"/>
    <lineage>
        <taxon>Eukaryota</taxon>
        <taxon>Metazoa</taxon>
        <taxon>Ecdysozoa</taxon>
        <taxon>Arthropoda</taxon>
        <taxon>Hexapoda</taxon>
        <taxon>Insecta</taxon>
        <taxon>Pterygota</taxon>
        <taxon>Neoptera</taxon>
        <taxon>Paraneoptera</taxon>
        <taxon>Hemiptera</taxon>
        <taxon>Heteroptera</taxon>
        <taxon>Panheteroptera</taxon>
        <taxon>Cimicomorpha</taxon>
        <taxon>Reduviidae</taxon>
        <taxon>Harpactorinae</taxon>
        <taxon>Harpactorini</taxon>
        <taxon>Rhynocoris</taxon>
    </lineage>
</organism>